<dbReference type="InterPro" id="IPR046341">
    <property type="entry name" value="SET_dom_sf"/>
</dbReference>
<accession>A0ABR4N9T1</accession>
<dbReference type="PROSITE" id="PS50280">
    <property type="entry name" value="SET"/>
    <property type="match status" value="1"/>
</dbReference>
<gene>
    <name evidence="2" type="ORF">HK105_204025</name>
</gene>
<organism evidence="2 3">
    <name type="scientific">Polyrhizophydium stewartii</name>
    <dbReference type="NCBI Taxonomy" id="2732419"/>
    <lineage>
        <taxon>Eukaryota</taxon>
        <taxon>Fungi</taxon>
        <taxon>Fungi incertae sedis</taxon>
        <taxon>Chytridiomycota</taxon>
        <taxon>Chytridiomycota incertae sedis</taxon>
        <taxon>Chytridiomycetes</taxon>
        <taxon>Rhizophydiales</taxon>
        <taxon>Rhizophydiales incertae sedis</taxon>
        <taxon>Polyrhizophydium</taxon>
    </lineage>
</organism>
<dbReference type="CDD" id="cd19177">
    <property type="entry name" value="SET_SETD4"/>
    <property type="match status" value="1"/>
</dbReference>
<dbReference type="Pfam" id="PF00856">
    <property type="entry name" value="SET"/>
    <property type="match status" value="1"/>
</dbReference>
<evidence type="ECO:0000313" key="2">
    <source>
        <dbReference type="EMBL" id="KAL2916269.1"/>
    </source>
</evidence>
<feature type="domain" description="SET" evidence="1">
    <location>
        <begin position="21"/>
        <end position="232"/>
    </location>
</feature>
<dbReference type="InterPro" id="IPR044429">
    <property type="entry name" value="SETD4_SET"/>
</dbReference>
<dbReference type="InterPro" id="IPR001214">
    <property type="entry name" value="SET_dom"/>
</dbReference>
<protein>
    <recommendedName>
        <fullName evidence="1">SET domain-containing protein</fullName>
    </recommendedName>
</protein>
<dbReference type="EMBL" id="JADGIZ020000017">
    <property type="protein sequence ID" value="KAL2916269.1"/>
    <property type="molecule type" value="Genomic_DNA"/>
</dbReference>
<dbReference type="PANTHER" id="PTHR13271:SF151">
    <property type="entry name" value="SET DOMAIN-CONTAINING PROTEIN 4"/>
    <property type="match status" value="1"/>
</dbReference>
<proteinExistence type="predicted"/>
<comment type="caution">
    <text evidence="2">The sequence shown here is derived from an EMBL/GenBank/DDBJ whole genome shotgun (WGS) entry which is preliminary data.</text>
</comment>
<reference evidence="2 3" key="1">
    <citation type="submission" date="2023-09" db="EMBL/GenBank/DDBJ databases">
        <title>Pangenome analysis of Batrachochytrium dendrobatidis and related Chytrids.</title>
        <authorList>
            <person name="Yacoub M.N."/>
            <person name="Stajich J.E."/>
            <person name="James T.Y."/>
        </authorList>
    </citation>
    <scope>NUCLEOTIDE SEQUENCE [LARGE SCALE GENOMIC DNA]</scope>
    <source>
        <strain evidence="2 3">JEL0888</strain>
    </source>
</reference>
<dbReference type="PANTHER" id="PTHR13271">
    <property type="entry name" value="UNCHARACTERIZED PUTATIVE METHYLTRANSFERASE"/>
    <property type="match status" value="1"/>
</dbReference>
<dbReference type="SUPFAM" id="SSF82199">
    <property type="entry name" value="SET domain"/>
    <property type="match status" value="1"/>
</dbReference>
<sequence length="345" mass="38319">MADAAWTSFEAWLAERRFEHPPLRLAEFAETGRGLMATEDLEVGDAVVKVPARLLLTQQRTTRLFGGSKAIAGLKQHASISLFLAWHAALGYSEWAPYIDTASKQRRNMEADHASVQDALATVDSEPLSAALSLAPSTTGLQERAQALITKNLFVWAWLVVNTRCITLNTDASAAQSLLDKQPRIALAPFLDCLNHTPISRIQAGLDRADRAYVIRTLVAYPKGSQVFINYGPHDNAFLLSEYGFVVSENPYNHVCLDAEMDCILQRMPSAKSILVAEDYTVSRDDIGYRFLNAMRLMVAASRTDDRGLLMLVPSWRKILNGETSHMSEDLEALVITNVQRLLQE</sequence>
<name>A0ABR4N9T1_9FUNG</name>
<evidence type="ECO:0000259" key="1">
    <source>
        <dbReference type="PROSITE" id="PS50280"/>
    </source>
</evidence>
<evidence type="ECO:0000313" key="3">
    <source>
        <dbReference type="Proteomes" id="UP001527925"/>
    </source>
</evidence>
<dbReference type="Proteomes" id="UP001527925">
    <property type="component" value="Unassembled WGS sequence"/>
</dbReference>
<dbReference type="InterPro" id="IPR050600">
    <property type="entry name" value="SETD3_SETD6_MTase"/>
</dbReference>
<dbReference type="Gene3D" id="3.90.1410.10">
    <property type="entry name" value="set domain protein methyltransferase, domain 1"/>
    <property type="match status" value="1"/>
</dbReference>
<keyword evidence="3" id="KW-1185">Reference proteome</keyword>